<feature type="transmembrane region" description="Helical" evidence="6">
    <location>
        <begin position="213"/>
        <end position="234"/>
    </location>
</feature>
<organism evidence="8 9">
    <name type="scientific">Knufia fluminis</name>
    <dbReference type="NCBI Taxonomy" id="191047"/>
    <lineage>
        <taxon>Eukaryota</taxon>
        <taxon>Fungi</taxon>
        <taxon>Dikarya</taxon>
        <taxon>Ascomycota</taxon>
        <taxon>Pezizomycotina</taxon>
        <taxon>Eurotiomycetes</taxon>
        <taxon>Chaetothyriomycetidae</taxon>
        <taxon>Chaetothyriales</taxon>
        <taxon>Trichomeriaceae</taxon>
        <taxon>Knufia</taxon>
    </lineage>
</organism>
<keyword evidence="9" id="KW-1185">Reference proteome</keyword>
<dbReference type="SUPFAM" id="SSF103473">
    <property type="entry name" value="MFS general substrate transporter"/>
    <property type="match status" value="1"/>
</dbReference>
<evidence type="ECO:0000256" key="3">
    <source>
        <dbReference type="ARBA" id="ARBA00022989"/>
    </source>
</evidence>
<dbReference type="InterPro" id="IPR020846">
    <property type="entry name" value="MFS_dom"/>
</dbReference>
<evidence type="ECO:0000313" key="8">
    <source>
        <dbReference type="EMBL" id="KAK5947812.1"/>
    </source>
</evidence>
<keyword evidence="3 6" id="KW-1133">Transmembrane helix</keyword>
<feature type="transmembrane region" description="Helical" evidence="6">
    <location>
        <begin position="114"/>
        <end position="139"/>
    </location>
</feature>
<feature type="transmembrane region" description="Helical" evidence="6">
    <location>
        <begin position="455"/>
        <end position="476"/>
    </location>
</feature>
<comment type="caution">
    <text evidence="8">The sequence shown here is derived from an EMBL/GenBank/DDBJ whole genome shotgun (WGS) entry which is preliminary data.</text>
</comment>
<dbReference type="Proteomes" id="UP001316803">
    <property type="component" value="Unassembled WGS sequence"/>
</dbReference>
<dbReference type="InterPro" id="IPR036259">
    <property type="entry name" value="MFS_trans_sf"/>
</dbReference>
<feature type="transmembrane region" description="Helical" evidence="6">
    <location>
        <begin position="255"/>
        <end position="280"/>
    </location>
</feature>
<reference evidence="8 9" key="1">
    <citation type="submission" date="2022-12" db="EMBL/GenBank/DDBJ databases">
        <title>Genomic features and morphological characterization of a novel Knufia sp. strain isolated from spacecraft assembly facility.</title>
        <authorList>
            <person name="Teixeira M."/>
            <person name="Chander A.M."/>
            <person name="Stajich J.E."/>
            <person name="Venkateswaran K."/>
        </authorList>
    </citation>
    <scope>NUCLEOTIDE SEQUENCE [LARGE SCALE GENOMIC DNA]</scope>
    <source>
        <strain evidence="8 9">FJI-L2-BK-P2</strain>
    </source>
</reference>
<dbReference type="PROSITE" id="PS50850">
    <property type="entry name" value="MFS"/>
    <property type="match status" value="1"/>
</dbReference>
<feature type="transmembrane region" description="Helical" evidence="6">
    <location>
        <begin position="159"/>
        <end position="179"/>
    </location>
</feature>
<dbReference type="Pfam" id="PF00083">
    <property type="entry name" value="Sugar_tr"/>
    <property type="match status" value="1"/>
</dbReference>
<sequence>MQLPSSDQSDFQQPLLRKHGGNGSAYSQLDEGYGTQRKDHPDDAHKENGHLLKDTLYPSDAYKGRTYWADLPVKEQVKWTGHQYHTEAGREAGVVWQLFKENPLKPLITYMKNYAVSGIGFFAEGYVLFSVGNIMPLFKSLYPECWADHIVCDNEMIKAIKYMEILGIICGQLLVGYIGDVLGRRWGLIQDAIIMLLGTIMLTSMWGQTLNGWTVIYGVSIFIFSLGVGGEFPMTSTTSMEKYHGKADRMHRGRSVCLAFLMQGWGQLANQLALLALLYAFSGSLEPPYSSFVTQATFRISFVLAGLSLVYFLYLRVYKLKNVDAKDSDQTAGYDLNTLKLFVRHYWHRMFATSLCWFCSDFAFYGMQIFRNQLLQLVTGTEPDEVGILWLYNLINIAVQLVGYYLAAMLIDHKAYGRKVMQLVGFGMIFALLIIAAGAFPILNQKGLGAKVFQAIYFFANFWVQFGPNSTTFLIAGEVFPKSVRATAHGFSAATGKSGALAATVLFNYIEDRSKFWLAALCTFVGFVLTMAFVPDTTGLDLPEQQRYWSRVVEGRQNNYHGVAIHPEHLSWYERAVLGRAENYDSEKDRMERIAELREEYEKSGNGDERGEQEAPIGTEVDPDGNVKKYFELERAKEGSQEGSSDEPDGVQVDLPHSRIRG</sequence>
<dbReference type="InterPro" id="IPR005828">
    <property type="entry name" value="MFS_sugar_transport-like"/>
</dbReference>
<evidence type="ECO:0000313" key="9">
    <source>
        <dbReference type="Proteomes" id="UP001316803"/>
    </source>
</evidence>
<gene>
    <name evidence="8" type="ORF">OHC33_011153</name>
</gene>
<feature type="compositionally biased region" description="Basic and acidic residues" evidence="5">
    <location>
        <begin position="36"/>
        <end position="50"/>
    </location>
</feature>
<dbReference type="GO" id="GO:0046943">
    <property type="term" value="F:carboxylic acid transmembrane transporter activity"/>
    <property type="evidence" value="ECO:0007669"/>
    <property type="project" value="TreeGrafter"/>
</dbReference>
<comment type="subcellular location">
    <subcellularLocation>
        <location evidence="1">Membrane</location>
        <topology evidence="1">Multi-pass membrane protein</topology>
    </subcellularLocation>
</comment>
<evidence type="ECO:0000256" key="2">
    <source>
        <dbReference type="ARBA" id="ARBA00022692"/>
    </source>
</evidence>
<proteinExistence type="predicted"/>
<feature type="transmembrane region" description="Helical" evidence="6">
    <location>
        <begin position="292"/>
        <end position="314"/>
    </location>
</feature>
<feature type="region of interest" description="Disordered" evidence="5">
    <location>
        <begin position="599"/>
        <end position="662"/>
    </location>
</feature>
<feature type="region of interest" description="Disordered" evidence="5">
    <location>
        <begin position="1"/>
        <end position="50"/>
    </location>
</feature>
<evidence type="ECO:0000256" key="6">
    <source>
        <dbReference type="SAM" id="Phobius"/>
    </source>
</evidence>
<protein>
    <recommendedName>
        <fullName evidence="7">Major facilitator superfamily (MFS) profile domain-containing protein</fullName>
    </recommendedName>
</protein>
<evidence type="ECO:0000256" key="4">
    <source>
        <dbReference type="ARBA" id="ARBA00023136"/>
    </source>
</evidence>
<dbReference type="PANTHER" id="PTHR23508">
    <property type="entry name" value="CARBOXYLIC ACID TRANSPORTER PROTEIN HOMOLOG"/>
    <property type="match status" value="1"/>
</dbReference>
<feature type="compositionally biased region" description="Polar residues" evidence="5">
    <location>
        <begin position="1"/>
        <end position="12"/>
    </location>
</feature>
<keyword evidence="4 6" id="KW-0472">Membrane</keyword>
<dbReference type="Gene3D" id="1.20.1250.20">
    <property type="entry name" value="MFS general substrate transporter like domains"/>
    <property type="match status" value="1"/>
</dbReference>
<evidence type="ECO:0000256" key="5">
    <source>
        <dbReference type="SAM" id="MobiDB-lite"/>
    </source>
</evidence>
<dbReference type="AlphaFoldDB" id="A0AAN8IH84"/>
<feature type="transmembrane region" description="Helical" evidence="6">
    <location>
        <begin position="423"/>
        <end position="443"/>
    </location>
</feature>
<name>A0AAN8IH84_9EURO</name>
<dbReference type="EMBL" id="JAKLMC020000065">
    <property type="protein sequence ID" value="KAK5947812.1"/>
    <property type="molecule type" value="Genomic_DNA"/>
</dbReference>
<feature type="compositionally biased region" description="Basic and acidic residues" evidence="5">
    <location>
        <begin position="625"/>
        <end position="640"/>
    </location>
</feature>
<feature type="domain" description="Major facilitator superfamily (MFS) profile" evidence="7">
    <location>
        <begin position="113"/>
        <end position="538"/>
    </location>
</feature>
<evidence type="ECO:0000259" key="7">
    <source>
        <dbReference type="PROSITE" id="PS50850"/>
    </source>
</evidence>
<keyword evidence="2 6" id="KW-0812">Transmembrane</keyword>
<feature type="transmembrane region" description="Helical" evidence="6">
    <location>
        <begin position="186"/>
        <end position="207"/>
    </location>
</feature>
<accession>A0AAN8IH84</accession>
<feature type="transmembrane region" description="Helical" evidence="6">
    <location>
        <begin position="488"/>
        <end position="510"/>
    </location>
</feature>
<feature type="transmembrane region" description="Helical" evidence="6">
    <location>
        <begin position="516"/>
        <end position="534"/>
    </location>
</feature>
<dbReference type="PANTHER" id="PTHR23508:SF10">
    <property type="entry name" value="CARBOXYLIC ACID TRANSPORTER PROTEIN HOMOLOG"/>
    <property type="match status" value="1"/>
</dbReference>
<evidence type="ECO:0000256" key="1">
    <source>
        <dbReference type="ARBA" id="ARBA00004141"/>
    </source>
</evidence>
<feature type="compositionally biased region" description="Basic and acidic residues" evidence="5">
    <location>
        <begin position="599"/>
        <end position="613"/>
    </location>
</feature>
<dbReference type="GO" id="GO:0005886">
    <property type="term" value="C:plasma membrane"/>
    <property type="evidence" value="ECO:0007669"/>
    <property type="project" value="TreeGrafter"/>
</dbReference>
<feature type="transmembrane region" description="Helical" evidence="6">
    <location>
        <begin position="390"/>
        <end position="411"/>
    </location>
</feature>